<evidence type="ECO:0000259" key="8">
    <source>
        <dbReference type="PROSITE" id="PS50850"/>
    </source>
</evidence>
<feature type="transmembrane region" description="Helical" evidence="7">
    <location>
        <begin position="337"/>
        <end position="355"/>
    </location>
</feature>
<feature type="compositionally biased region" description="Basic and acidic residues" evidence="6">
    <location>
        <begin position="531"/>
        <end position="549"/>
    </location>
</feature>
<dbReference type="eggNOG" id="KOG0254">
    <property type="taxonomic scope" value="Eukaryota"/>
</dbReference>
<dbReference type="EMBL" id="AMWN01000003">
    <property type="protein sequence ID" value="EXJ90268.1"/>
    <property type="molecule type" value="Genomic_DNA"/>
</dbReference>
<gene>
    <name evidence="9" type="ORF">A1O1_03367</name>
</gene>
<feature type="region of interest" description="Disordered" evidence="6">
    <location>
        <begin position="531"/>
        <end position="587"/>
    </location>
</feature>
<dbReference type="AlphaFoldDB" id="W9YCL8"/>
<feature type="transmembrane region" description="Helical" evidence="7">
    <location>
        <begin position="101"/>
        <end position="121"/>
    </location>
</feature>
<feature type="transmembrane region" description="Helical" evidence="7">
    <location>
        <begin position="431"/>
        <end position="455"/>
    </location>
</feature>
<dbReference type="GO" id="GO:0005886">
    <property type="term" value="C:plasma membrane"/>
    <property type="evidence" value="ECO:0007669"/>
    <property type="project" value="TreeGrafter"/>
</dbReference>
<dbReference type="PRINTS" id="PR01035">
    <property type="entry name" value="TCRTETA"/>
</dbReference>
<feature type="transmembrane region" description="Helical" evidence="7">
    <location>
        <begin position="159"/>
        <end position="178"/>
    </location>
</feature>
<dbReference type="Gene3D" id="1.20.1250.20">
    <property type="entry name" value="MFS general substrate transporter like domains"/>
    <property type="match status" value="2"/>
</dbReference>
<feature type="transmembrane region" description="Helical" evidence="7">
    <location>
        <begin position="127"/>
        <end position="152"/>
    </location>
</feature>
<evidence type="ECO:0000256" key="4">
    <source>
        <dbReference type="ARBA" id="ARBA00022989"/>
    </source>
</evidence>
<dbReference type="CDD" id="cd17502">
    <property type="entry name" value="MFS_Azr1_MDR_like"/>
    <property type="match status" value="1"/>
</dbReference>
<feature type="compositionally biased region" description="Polar residues" evidence="6">
    <location>
        <begin position="551"/>
        <end position="560"/>
    </location>
</feature>
<evidence type="ECO:0000256" key="6">
    <source>
        <dbReference type="SAM" id="MobiDB-lite"/>
    </source>
</evidence>
<dbReference type="Proteomes" id="UP000019484">
    <property type="component" value="Unassembled WGS sequence"/>
</dbReference>
<keyword evidence="4 7" id="KW-1133">Transmembrane helix</keyword>
<dbReference type="Pfam" id="PF07690">
    <property type="entry name" value="MFS_1"/>
    <property type="match status" value="1"/>
</dbReference>
<evidence type="ECO:0000313" key="10">
    <source>
        <dbReference type="Proteomes" id="UP000019484"/>
    </source>
</evidence>
<dbReference type="InterPro" id="IPR036259">
    <property type="entry name" value="MFS_trans_sf"/>
</dbReference>
<dbReference type="FunFam" id="1.20.1720.10:FF:000012">
    <property type="entry name" value="MFS toxin efflux pump (AflT)"/>
    <property type="match status" value="1"/>
</dbReference>
<dbReference type="InterPro" id="IPR020846">
    <property type="entry name" value="MFS_dom"/>
</dbReference>
<keyword evidence="10" id="KW-1185">Reference proteome</keyword>
<proteinExistence type="inferred from homology"/>
<dbReference type="SUPFAM" id="SSF103473">
    <property type="entry name" value="MFS general substrate transporter"/>
    <property type="match status" value="1"/>
</dbReference>
<dbReference type="InterPro" id="IPR001958">
    <property type="entry name" value="Tet-R_TetA/multi-R_MdtG-like"/>
</dbReference>
<dbReference type="PROSITE" id="PS50850">
    <property type="entry name" value="MFS"/>
    <property type="match status" value="1"/>
</dbReference>
<evidence type="ECO:0000256" key="3">
    <source>
        <dbReference type="ARBA" id="ARBA00022692"/>
    </source>
</evidence>
<evidence type="ECO:0000256" key="1">
    <source>
        <dbReference type="ARBA" id="ARBA00004141"/>
    </source>
</evidence>
<feature type="transmembrane region" description="Helical" evidence="7">
    <location>
        <begin position="232"/>
        <end position="249"/>
    </location>
</feature>
<feature type="transmembrane region" description="Helical" evidence="7">
    <location>
        <begin position="261"/>
        <end position="283"/>
    </location>
</feature>
<keyword evidence="3 7" id="KW-0812">Transmembrane</keyword>
<dbReference type="PANTHER" id="PTHR23501:SF193">
    <property type="entry name" value="MULTIDRUG TRANSPORTER, PUTATIVE (AFU_ORTHOLOGUE AFUA_8G00940)-RELATED"/>
    <property type="match status" value="1"/>
</dbReference>
<dbReference type="GO" id="GO:0022857">
    <property type="term" value="F:transmembrane transporter activity"/>
    <property type="evidence" value="ECO:0007669"/>
    <property type="project" value="InterPro"/>
</dbReference>
<accession>W9YCL8</accession>
<evidence type="ECO:0000256" key="7">
    <source>
        <dbReference type="SAM" id="Phobius"/>
    </source>
</evidence>
<dbReference type="GeneID" id="19158261"/>
<feature type="transmembrane region" description="Helical" evidence="7">
    <location>
        <begin position="367"/>
        <end position="387"/>
    </location>
</feature>
<dbReference type="OrthoDB" id="10021397at2759"/>
<comment type="caution">
    <text evidence="9">The sequence shown here is derived from an EMBL/GenBank/DDBJ whole genome shotgun (WGS) entry which is preliminary data.</text>
</comment>
<organism evidence="9 10">
    <name type="scientific">Capronia coronata CBS 617.96</name>
    <dbReference type="NCBI Taxonomy" id="1182541"/>
    <lineage>
        <taxon>Eukaryota</taxon>
        <taxon>Fungi</taxon>
        <taxon>Dikarya</taxon>
        <taxon>Ascomycota</taxon>
        <taxon>Pezizomycotina</taxon>
        <taxon>Eurotiomycetes</taxon>
        <taxon>Chaetothyriomycetidae</taxon>
        <taxon>Chaetothyriales</taxon>
        <taxon>Herpotrichiellaceae</taxon>
        <taxon>Capronia</taxon>
    </lineage>
</organism>
<dbReference type="HOGENOM" id="CLU_000960_22_1_1"/>
<feature type="transmembrane region" description="Helical" evidence="7">
    <location>
        <begin position="304"/>
        <end position="325"/>
    </location>
</feature>
<dbReference type="RefSeq" id="XP_007722462.1">
    <property type="nucleotide sequence ID" value="XM_007724272.1"/>
</dbReference>
<dbReference type="PANTHER" id="PTHR23501">
    <property type="entry name" value="MAJOR FACILITATOR SUPERFAMILY"/>
    <property type="match status" value="1"/>
</dbReference>
<evidence type="ECO:0000256" key="2">
    <source>
        <dbReference type="ARBA" id="ARBA00007520"/>
    </source>
</evidence>
<reference evidence="9 10" key="1">
    <citation type="submission" date="2013-03" db="EMBL/GenBank/DDBJ databases">
        <title>The Genome Sequence of Capronia coronata CBS 617.96.</title>
        <authorList>
            <consortium name="The Broad Institute Genomics Platform"/>
            <person name="Cuomo C."/>
            <person name="de Hoog S."/>
            <person name="Gorbushina A."/>
            <person name="Walker B."/>
            <person name="Young S.K."/>
            <person name="Zeng Q."/>
            <person name="Gargeya S."/>
            <person name="Fitzgerald M."/>
            <person name="Haas B."/>
            <person name="Abouelleil A."/>
            <person name="Allen A.W."/>
            <person name="Alvarado L."/>
            <person name="Arachchi H.M."/>
            <person name="Berlin A.M."/>
            <person name="Chapman S.B."/>
            <person name="Gainer-Dewar J."/>
            <person name="Goldberg J."/>
            <person name="Griggs A."/>
            <person name="Gujja S."/>
            <person name="Hansen M."/>
            <person name="Howarth C."/>
            <person name="Imamovic A."/>
            <person name="Ireland A."/>
            <person name="Larimer J."/>
            <person name="McCowan C."/>
            <person name="Murphy C."/>
            <person name="Pearson M."/>
            <person name="Poon T.W."/>
            <person name="Priest M."/>
            <person name="Roberts A."/>
            <person name="Saif S."/>
            <person name="Shea T."/>
            <person name="Sisk P."/>
            <person name="Sykes S."/>
            <person name="Wortman J."/>
            <person name="Nusbaum C."/>
            <person name="Birren B."/>
        </authorList>
    </citation>
    <scope>NUCLEOTIDE SEQUENCE [LARGE SCALE GENOMIC DNA]</scope>
    <source>
        <strain evidence="9 10">CBS 617.96</strain>
    </source>
</reference>
<dbReference type="InterPro" id="IPR011701">
    <property type="entry name" value="MFS"/>
</dbReference>
<feature type="domain" description="Major facilitator superfamily (MFS) profile" evidence="8">
    <location>
        <begin position="37"/>
        <end position="529"/>
    </location>
</feature>
<comment type="similarity">
    <text evidence="2">Belongs to the major facilitator superfamily. TCR/Tet family.</text>
</comment>
<comment type="subcellular location">
    <subcellularLocation>
        <location evidence="1">Membrane</location>
        <topology evidence="1">Multi-pass membrane protein</topology>
    </subcellularLocation>
</comment>
<evidence type="ECO:0000256" key="5">
    <source>
        <dbReference type="ARBA" id="ARBA00023136"/>
    </source>
</evidence>
<protein>
    <recommendedName>
        <fullName evidence="8">Major facilitator superfamily (MFS) profile domain-containing protein</fullName>
    </recommendedName>
</protein>
<sequence>MTATPTSPAPEAITESAFSMEADAEPHYLGPRALVALMSSLFLVVIMYTLDSSIIATAIPKITDQFHTIADIGWYAAAYQLTSASLQPLTGKAYTYFSLKYTFLFFVALFEVGSLICALAQSSTMFVVGRAIAGMGASGLLNGALTILAVAAPPSQRPMLMGLIMSMAGIGQLAGPLIGGALTEHASWRWCFWINLPIGGVTLAIMLFVTFPPYRARKAKWTFRDVMHDFDITGFAIFAPSCVMLLLALEWGGTTYSWSSATIIGLFCGSGAAFAVFFVLEYFHGEAAMIPMSLLRIRVVYSSMVTTGLQFGGMLIFSYYLPLWFQTIKSASPTMSGVYMLPTFGTQVFGAILAGTGVSRLGYPMPFSVVGSALTAISGGLMSTFTVHTGTGKWVGYQILHGLGRGISFQQPIQAVQAVVKPDMVATATAAAAWAQTFGAAILIGLAQTTFINLLRPALKKYAPGVDADKIVAAGATDISAALSASDDAQTLAGVLKAYNQAITQTFYLATGCAAASVGTSLGMGMTRLERKQKDQNKDEEQGKHEHNGESVGTTQTDSASVDETEAEAAMENSGPRPVSMAEDRHD</sequence>
<keyword evidence="5 7" id="KW-0472">Membrane</keyword>
<feature type="transmembrane region" description="Helical" evidence="7">
    <location>
        <begin position="190"/>
        <end position="211"/>
    </location>
</feature>
<name>W9YCL8_9EURO</name>
<feature type="transmembrane region" description="Helical" evidence="7">
    <location>
        <begin position="29"/>
        <end position="50"/>
    </location>
</feature>
<evidence type="ECO:0000313" key="9">
    <source>
        <dbReference type="EMBL" id="EXJ90268.1"/>
    </source>
</evidence>